<dbReference type="SUPFAM" id="SSF52972">
    <property type="entry name" value="ITPase-like"/>
    <property type="match status" value="1"/>
</dbReference>
<dbReference type="Proteomes" id="UP000535838">
    <property type="component" value="Unassembled WGS sequence"/>
</dbReference>
<dbReference type="AlphaFoldDB" id="A0A841STJ9"/>
<comment type="cofactor">
    <cofactor evidence="1 3">
        <name>a divalent metal cation</name>
        <dbReference type="ChEBI" id="CHEBI:60240"/>
    </cofactor>
</comment>
<feature type="site" description="Important for substrate specificity" evidence="3">
    <location>
        <position position="180"/>
    </location>
</feature>
<evidence type="ECO:0000313" key="4">
    <source>
        <dbReference type="EMBL" id="MBB6633916.1"/>
    </source>
</evidence>
<name>A0A841STJ9_9BACL</name>
<feature type="site" description="Important for substrate specificity" evidence="3">
    <location>
        <position position="29"/>
    </location>
</feature>
<comment type="function">
    <text evidence="3">Nucleoside triphosphate pyrophosphatase that hydrolyzes dTTP and UTP. May have a dual role in cell division arrest and in preventing the incorporation of modified nucleotides into cellular nucleic acids.</text>
</comment>
<keyword evidence="2 3" id="KW-0378">Hydrolase</keyword>
<proteinExistence type="inferred from homology"/>
<dbReference type="GO" id="GO:0005737">
    <property type="term" value="C:cytoplasm"/>
    <property type="evidence" value="ECO:0007669"/>
    <property type="project" value="UniProtKB-SubCell"/>
</dbReference>
<comment type="subcellular location">
    <subcellularLocation>
        <location evidence="3">Cytoplasm</location>
    </subcellularLocation>
</comment>
<reference evidence="4 5" key="1">
    <citation type="submission" date="2020-08" db="EMBL/GenBank/DDBJ databases">
        <title>Cohnella phylogeny.</title>
        <authorList>
            <person name="Dunlap C."/>
        </authorList>
    </citation>
    <scope>NUCLEOTIDE SEQUENCE [LARGE SCALE GENOMIC DNA]</scope>
    <source>
        <strain evidence="4 5">DSM 25241</strain>
    </source>
</reference>
<comment type="caution">
    <text evidence="4">The sequence shown here is derived from an EMBL/GenBank/DDBJ whole genome shotgun (WGS) entry which is preliminary data.</text>
</comment>
<dbReference type="NCBIfam" id="TIGR00172">
    <property type="entry name" value="maf"/>
    <property type="match status" value="1"/>
</dbReference>
<keyword evidence="3" id="KW-0546">Nucleotide metabolism</keyword>
<evidence type="ECO:0000256" key="1">
    <source>
        <dbReference type="ARBA" id="ARBA00001968"/>
    </source>
</evidence>
<dbReference type="RefSeq" id="WP_185119123.1">
    <property type="nucleotide sequence ID" value="NZ_JACJVQ010000005.1"/>
</dbReference>
<comment type="similarity">
    <text evidence="3">Belongs to the Maf family. YhdE subfamily.</text>
</comment>
<comment type="caution">
    <text evidence="3">Lacks conserved residue(s) required for the propagation of feature annotation.</text>
</comment>
<dbReference type="PANTHER" id="PTHR43213">
    <property type="entry name" value="BIFUNCTIONAL DTTP/UTP PYROPHOSPHATASE/METHYLTRANSFERASE PROTEIN-RELATED"/>
    <property type="match status" value="1"/>
</dbReference>
<dbReference type="GO" id="GO:0009117">
    <property type="term" value="P:nucleotide metabolic process"/>
    <property type="evidence" value="ECO:0007669"/>
    <property type="project" value="UniProtKB-KW"/>
</dbReference>
<evidence type="ECO:0000256" key="3">
    <source>
        <dbReference type="HAMAP-Rule" id="MF_00528"/>
    </source>
</evidence>
<dbReference type="EMBL" id="JACJVQ010000005">
    <property type="protein sequence ID" value="MBB6633916.1"/>
    <property type="molecule type" value="Genomic_DNA"/>
</dbReference>
<gene>
    <name evidence="4" type="primary">maf</name>
    <name evidence="4" type="ORF">H7B67_07330</name>
</gene>
<organism evidence="4 5">
    <name type="scientific">Cohnella thailandensis</name>
    <dbReference type="NCBI Taxonomy" id="557557"/>
    <lineage>
        <taxon>Bacteria</taxon>
        <taxon>Bacillati</taxon>
        <taxon>Bacillota</taxon>
        <taxon>Bacilli</taxon>
        <taxon>Bacillales</taxon>
        <taxon>Paenibacillaceae</taxon>
        <taxon>Cohnella</taxon>
    </lineage>
</organism>
<evidence type="ECO:0000256" key="2">
    <source>
        <dbReference type="ARBA" id="ARBA00022801"/>
    </source>
</evidence>
<protein>
    <recommendedName>
        <fullName evidence="3">dTTP/UTP pyrophosphatase</fullName>
        <shortName evidence="3">dTTPase/UTPase</shortName>
        <ecNumber evidence="3">3.6.1.9</ecNumber>
    </recommendedName>
    <alternativeName>
        <fullName evidence="3">Nucleoside triphosphate pyrophosphatase</fullName>
    </alternativeName>
    <alternativeName>
        <fullName evidence="3">Nucleotide pyrophosphatase</fullName>
        <shortName evidence="3">Nucleotide PPase</shortName>
    </alternativeName>
</protein>
<dbReference type="Pfam" id="PF02545">
    <property type="entry name" value="Maf"/>
    <property type="match status" value="1"/>
</dbReference>
<accession>A0A841STJ9</accession>
<dbReference type="GO" id="GO:0047429">
    <property type="term" value="F:nucleoside triphosphate diphosphatase activity"/>
    <property type="evidence" value="ECO:0007669"/>
    <property type="project" value="UniProtKB-EC"/>
</dbReference>
<keyword evidence="5" id="KW-1185">Reference proteome</keyword>
<evidence type="ECO:0000313" key="5">
    <source>
        <dbReference type="Proteomes" id="UP000535838"/>
    </source>
</evidence>
<dbReference type="EC" id="3.6.1.9" evidence="3"/>
<feature type="site" description="Important for substrate specificity" evidence="3">
    <location>
        <position position="96"/>
    </location>
</feature>
<comment type="catalytic activity">
    <reaction evidence="3">
        <text>UTP + H2O = UMP + diphosphate + H(+)</text>
        <dbReference type="Rhea" id="RHEA:29395"/>
        <dbReference type="ChEBI" id="CHEBI:15377"/>
        <dbReference type="ChEBI" id="CHEBI:15378"/>
        <dbReference type="ChEBI" id="CHEBI:33019"/>
        <dbReference type="ChEBI" id="CHEBI:46398"/>
        <dbReference type="ChEBI" id="CHEBI:57865"/>
        <dbReference type="EC" id="3.6.1.9"/>
    </reaction>
</comment>
<feature type="active site" description="Proton acceptor" evidence="3">
    <location>
        <position position="95"/>
    </location>
</feature>
<dbReference type="InterPro" id="IPR003697">
    <property type="entry name" value="Maf-like"/>
</dbReference>
<dbReference type="Gene3D" id="3.90.950.10">
    <property type="match status" value="1"/>
</dbReference>
<dbReference type="HAMAP" id="MF_00528">
    <property type="entry name" value="Maf"/>
    <property type="match status" value="1"/>
</dbReference>
<sequence length="217" mass="22697">MTSNVTKTSSSHSAEAAQATLVLASSSPRRQELIAKLGLPVIVRPSDADETTPAGWSPATIVEELSVRKAKAVAEAADPSELKGSAPLTIVVGSDTIVALDGEAMGKPKDKADAEAMLARLQGRSHEVYTGVTLLEIGTGQAVTRHNVTKVRMRTLTAEQIRRYVETGEPMDKAGAYGIQGGGALLVEGIDGDFYSVMGLPVSLVAEMLEPFGIALP</sequence>
<dbReference type="InterPro" id="IPR029001">
    <property type="entry name" value="ITPase-like_fam"/>
</dbReference>
<dbReference type="PANTHER" id="PTHR43213:SF5">
    <property type="entry name" value="BIFUNCTIONAL DTTP_UTP PYROPHOSPHATASE_METHYLTRANSFERASE PROTEIN-RELATED"/>
    <property type="match status" value="1"/>
</dbReference>
<keyword evidence="3" id="KW-0963">Cytoplasm</keyword>
<dbReference type="CDD" id="cd00555">
    <property type="entry name" value="Maf"/>
    <property type="match status" value="1"/>
</dbReference>
<dbReference type="PIRSF" id="PIRSF006305">
    <property type="entry name" value="Maf"/>
    <property type="match status" value="1"/>
</dbReference>
<comment type="catalytic activity">
    <reaction evidence="3">
        <text>dTTP + H2O = dTMP + diphosphate + H(+)</text>
        <dbReference type="Rhea" id="RHEA:28534"/>
        <dbReference type="ChEBI" id="CHEBI:15377"/>
        <dbReference type="ChEBI" id="CHEBI:15378"/>
        <dbReference type="ChEBI" id="CHEBI:33019"/>
        <dbReference type="ChEBI" id="CHEBI:37568"/>
        <dbReference type="ChEBI" id="CHEBI:63528"/>
        <dbReference type="EC" id="3.6.1.9"/>
    </reaction>
</comment>